<dbReference type="PANTHER" id="PTHR10133">
    <property type="entry name" value="DNA POLYMERASE I"/>
    <property type="match status" value="1"/>
</dbReference>
<dbReference type="Gene3D" id="3.30.420.10">
    <property type="entry name" value="Ribonuclease H-like superfamily/Ribonuclease H"/>
    <property type="match status" value="1"/>
</dbReference>
<protein>
    <recommendedName>
        <fullName evidence="4">DNA-directed DNA polymerase</fullName>
    </recommendedName>
</protein>
<dbReference type="SMART" id="SM00474">
    <property type="entry name" value="35EXOc"/>
    <property type="match status" value="1"/>
</dbReference>
<evidence type="ECO:0000313" key="3">
    <source>
        <dbReference type="EMBL" id="KKL91696.1"/>
    </source>
</evidence>
<dbReference type="Gene3D" id="1.20.1060.10">
    <property type="entry name" value="Taq DNA Polymerase, Chain T, domain 4"/>
    <property type="match status" value="1"/>
</dbReference>
<dbReference type="AlphaFoldDB" id="A0A0F9GME1"/>
<dbReference type="InterPro" id="IPR012337">
    <property type="entry name" value="RNaseH-like_sf"/>
</dbReference>
<evidence type="ECO:0008006" key="4">
    <source>
        <dbReference type="Google" id="ProtNLM"/>
    </source>
</evidence>
<dbReference type="InterPro" id="IPR002298">
    <property type="entry name" value="DNA_polymerase_A"/>
</dbReference>
<dbReference type="InterPro" id="IPR036397">
    <property type="entry name" value="RNaseH_sf"/>
</dbReference>
<dbReference type="GO" id="GO:0006261">
    <property type="term" value="P:DNA-templated DNA replication"/>
    <property type="evidence" value="ECO:0007669"/>
    <property type="project" value="InterPro"/>
</dbReference>
<feature type="domain" description="3'-5' exonuclease" evidence="1">
    <location>
        <begin position="3"/>
        <end position="178"/>
    </location>
</feature>
<dbReference type="Gene3D" id="3.30.70.370">
    <property type="match status" value="1"/>
</dbReference>
<dbReference type="InterPro" id="IPR002562">
    <property type="entry name" value="3'-5'_exonuclease_dom"/>
</dbReference>
<dbReference type="GO" id="GO:0008408">
    <property type="term" value="F:3'-5' exonuclease activity"/>
    <property type="evidence" value="ECO:0007669"/>
    <property type="project" value="InterPro"/>
</dbReference>
<dbReference type="GO" id="GO:0003887">
    <property type="term" value="F:DNA-directed DNA polymerase activity"/>
    <property type="evidence" value="ECO:0007669"/>
    <property type="project" value="InterPro"/>
</dbReference>
<dbReference type="EMBL" id="LAZR01019665">
    <property type="protein sequence ID" value="KKL91696.1"/>
    <property type="molecule type" value="Genomic_DNA"/>
</dbReference>
<dbReference type="GO" id="GO:0003677">
    <property type="term" value="F:DNA binding"/>
    <property type="evidence" value="ECO:0007669"/>
    <property type="project" value="InterPro"/>
</dbReference>
<evidence type="ECO:0000259" key="1">
    <source>
        <dbReference type="SMART" id="SM00474"/>
    </source>
</evidence>
<dbReference type="GO" id="GO:0006302">
    <property type="term" value="P:double-strand break repair"/>
    <property type="evidence" value="ECO:0007669"/>
    <property type="project" value="TreeGrafter"/>
</dbReference>
<organism evidence="3">
    <name type="scientific">marine sediment metagenome</name>
    <dbReference type="NCBI Taxonomy" id="412755"/>
    <lineage>
        <taxon>unclassified sequences</taxon>
        <taxon>metagenomes</taxon>
        <taxon>ecological metagenomes</taxon>
    </lineage>
</organism>
<sequence>MSPKYVDLCEYPLEALASGDSPIAIDTETPGLARDLRIPIYYSWAAKDLGAGAGPPTTAAGFEFLAALCTSHRPKIFHNAKFDLTVLEKLEVPINGELHDTLLMHMLLNEHHMEHHALKPLVRELLGQARMDEFALRRVWGAKNKANFNIDQEILHPYAVLDAANTLALYELFKPQLIAQGCWDVYRTIEMPVQLVYKLLDETGIMINVKFARDAIEGMKVALDKLAAQVYEAYGEEFLISSPQQLGRVLKKYFPLREKTPTGQWKTGADILKHFLSDPKMQLIQGWKFLANARSKAVGYEKHVVDGRIHPDYKQTTKTGRCNCHAPNLTVIPKQRGRITEVEVGNKELATLCGEAFRKVRKIFIAPKGAILTAFDYSQIEYRIFVHYTGSGRLIERLRAGEDFHSMICEMVFGEVTKRLRHITKVINYGILYGMGKDYLNQMLKPEGITAGSVLPRYEANFPEMRITQNRMINTARQRGYIADVFGRRYRLVPEWGYKIVSWICQGSAANVKKTAMIRTNKLLQGRRIAQVLDVHDDLTFETFPEDVMLLTTIKRLMENFSDRFDVPLPVECSVGHNLLEMEEIELDAHGLGRIQRLCAA</sequence>
<dbReference type="InterPro" id="IPR043502">
    <property type="entry name" value="DNA/RNA_pol_sf"/>
</dbReference>
<dbReference type="SMART" id="SM00482">
    <property type="entry name" value="POLAc"/>
    <property type="match status" value="1"/>
</dbReference>
<feature type="domain" description="DNA-directed DNA polymerase family A palm" evidence="2">
    <location>
        <begin position="358"/>
        <end position="547"/>
    </location>
</feature>
<dbReference type="PRINTS" id="PR00868">
    <property type="entry name" value="DNAPOLI"/>
</dbReference>
<dbReference type="SUPFAM" id="SSF53098">
    <property type="entry name" value="Ribonuclease H-like"/>
    <property type="match status" value="1"/>
</dbReference>
<dbReference type="InterPro" id="IPR001098">
    <property type="entry name" value="DNA-dir_DNA_pol_A_palm_dom"/>
</dbReference>
<proteinExistence type="predicted"/>
<dbReference type="SUPFAM" id="SSF56672">
    <property type="entry name" value="DNA/RNA polymerases"/>
    <property type="match status" value="1"/>
</dbReference>
<accession>A0A0F9GME1</accession>
<gene>
    <name evidence="3" type="ORF">LCGC14_1892110</name>
</gene>
<reference evidence="3" key="1">
    <citation type="journal article" date="2015" name="Nature">
        <title>Complex archaea that bridge the gap between prokaryotes and eukaryotes.</title>
        <authorList>
            <person name="Spang A."/>
            <person name="Saw J.H."/>
            <person name="Jorgensen S.L."/>
            <person name="Zaremba-Niedzwiedzka K."/>
            <person name="Martijn J."/>
            <person name="Lind A.E."/>
            <person name="van Eijk R."/>
            <person name="Schleper C."/>
            <person name="Guy L."/>
            <person name="Ettema T.J."/>
        </authorList>
    </citation>
    <scope>NUCLEOTIDE SEQUENCE</scope>
</reference>
<dbReference type="Pfam" id="PF01612">
    <property type="entry name" value="DNA_pol_A_exo1"/>
    <property type="match status" value="1"/>
</dbReference>
<dbReference type="Pfam" id="PF00476">
    <property type="entry name" value="DNA_pol_A"/>
    <property type="match status" value="1"/>
</dbReference>
<dbReference type="PANTHER" id="PTHR10133:SF62">
    <property type="entry name" value="DNA POLYMERASE THETA"/>
    <property type="match status" value="1"/>
</dbReference>
<dbReference type="Gene3D" id="1.10.150.20">
    <property type="entry name" value="5' to 3' exonuclease, C-terminal subdomain"/>
    <property type="match status" value="1"/>
</dbReference>
<comment type="caution">
    <text evidence="3">The sequence shown here is derived from an EMBL/GenBank/DDBJ whole genome shotgun (WGS) entry which is preliminary data.</text>
</comment>
<evidence type="ECO:0000259" key="2">
    <source>
        <dbReference type="SMART" id="SM00482"/>
    </source>
</evidence>
<name>A0A0F9GME1_9ZZZZ</name>